<evidence type="ECO:0000259" key="19">
    <source>
        <dbReference type="Pfam" id="PF00662"/>
    </source>
</evidence>
<feature type="transmembrane region" description="Helical" evidence="17">
    <location>
        <begin position="12"/>
        <end position="41"/>
    </location>
</feature>
<feature type="transmembrane region" description="Helical" evidence="17">
    <location>
        <begin position="61"/>
        <end position="79"/>
    </location>
</feature>
<protein>
    <recommendedName>
        <fullName evidence="4 17">NADH-ubiquinone oxidoreductase chain 5</fullName>
        <ecNumber evidence="3 17">7.1.1.2</ecNumber>
    </recommendedName>
</protein>
<evidence type="ECO:0000256" key="3">
    <source>
        <dbReference type="ARBA" id="ARBA00012944"/>
    </source>
</evidence>
<comment type="similarity">
    <text evidence="17">Belongs to the complex I subunit 5 family.</text>
</comment>
<dbReference type="EMBL" id="MG255142">
    <property type="protein sequence ID" value="ATU07128.1"/>
    <property type="molecule type" value="Genomic_DNA"/>
</dbReference>
<dbReference type="AlphaFoldDB" id="A0A343QCI1"/>
<keyword evidence="7 17" id="KW-0812">Transmembrane</keyword>
<dbReference type="GO" id="GO:0042773">
    <property type="term" value="P:ATP synthesis coupled electron transport"/>
    <property type="evidence" value="ECO:0007669"/>
    <property type="project" value="InterPro"/>
</dbReference>
<dbReference type="EC" id="7.1.1.2" evidence="3 17"/>
<keyword evidence="6" id="KW-0679">Respiratory chain</keyword>
<dbReference type="PRINTS" id="PR01435">
    <property type="entry name" value="NPOXDRDTASE5"/>
</dbReference>
<feature type="domain" description="NADH-Ubiquinone oxidoreductase (complex I) chain 5 N-terminal" evidence="19">
    <location>
        <begin position="46"/>
        <end position="94"/>
    </location>
</feature>
<feature type="transmembrane region" description="Helical" evidence="17">
    <location>
        <begin position="304"/>
        <end position="324"/>
    </location>
</feature>
<dbReference type="GO" id="GO:0005743">
    <property type="term" value="C:mitochondrial inner membrane"/>
    <property type="evidence" value="ECO:0007669"/>
    <property type="project" value="UniProtKB-SubCell"/>
</dbReference>
<accession>A0A343QCI1</accession>
<dbReference type="PANTHER" id="PTHR42829:SF2">
    <property type="entry name" value="NADH-UBIQUINONE OXIDOREDUCTASE CHAIN 5"/>
    <property type="match status" value="1"/>
</dbReference>
<feature type="transmembrane region" description="Helical" evidence="17">
    <location>
        <begin position="387"/>
        <end position="410"/>
    </location>
</feature>
<feature type="transmembrane region" description="Helical" evidence="17">
    <location>
        <begin position="223"/>
        <end position="243"/>
    </location>
</feature>
<dbReference type="PRINTS" id="PR01434">
    <property type="entry name" value="NADHDHGNASE5"/>
</dbReference>
<evidence type="ECO:0000259" key="18">
    <source>
        <dbReference type="Pfam" id="PF00361"/>
    </source>
</evidence>
<evidence type="ECO:0000256" key="8">
    <source>
        <dbReference type="ARBA" id="ARBA00022792"/>
    </source>
</evidence>
<comment type="function">
    <text evidence="1">Core subunit of the mitochondrial membrane respiratory chain NADH dehydrogenase (Complex I) that is believed to belong to the minimal assembly required for catalysis. Complex I functions in the transfer of electrons from NADH to the respiratory chain. The immediate electron acceptor for the enzyme is believed to be ubiquinone.</text>
</comment>
<evidence type="ECO:0000256" key="2">
    <source>
        <dbReference type="ARBA" id="ARBA00004448"/>
    </source>
</evidence>
<dbReference type="Pfam" id="PF00662">
    <property type="entry name" value="Proton_antipo_N"/>
    <property type="match status" value="1"/>
</dbReference>
<dbReference type="InterPro" id="IPR001516">
    <property type="entry name" value="Proton_antipo_N"/>
</dbReference>
<feature type="domain" description="NADH dehydrogenase subunit 5 C-terminal" evidence="20">
    <location>
        <begin position="399"/>
        <end position="583"/>
    </location>
</feature>
<evidence type="ECO:0000256" key="16">
    <source>
        <dbReference type="ARBA" id="ARBA00049551"/>
    </source>
</evidence>
<feature type="transmembrane region" description="Helical" evidence="17">
    <location>
        <begin position="499"/>
        <end position="528"/>
    </location>
</feature>
<name>A0A343QCI1_9NEOP</name>
<keyword evidence="5 17" id="KW-0813">Transport</keyword>
<evidence type="ECO:0000256" key="9">
    <source>
        <dbReference type="ARBA" id="ARBA00022967"/>
    </source>
</evidence>
<keyword evidence="10" id="KW-0249">Electron transport</keyword>
<evidence type="ECO:0000256" key="17">
    <source>
        <dbReference type="RuleBase" id="RU003404"/>
    </source>
</evidence>
<feature type="transmembrane region" description="Helical" evidence="17">
    <location>
        <begin position="565"/>
        <end position="584"/>
    </location>
</feature>
<feature type="transmembrane region" description="Helical" evidence="17">
    <location>
        <begin position="186"/>
        <end position="211"/>
    </location>
</feature>
<evidence type="ECO:0000256" key="7">
    <source>
        <dbReference type="ARBA" id="ARBA00022692"/>
    </source>
</evidence>
<dbReference type="GeneID" id="35094416"/>
<evidence type="ECO:0000256" key="11">
    <source>
        <dbReference type="ARBA" id="ARBA00022989"/>
    </source>
</evidence>
<keyword evidence="13 17" id="KW-0830">Ubiquinone</keyword>
<evidence type="ECO:0000259" key="20">
    <source>
        <dbReference type="Pfam" id="PF06455"/>
    </source>
</evidence>
<evidence type="ECO:0000313" key="21">
    <source>
        <dbReference type="EMBL" id="ATU07128.1"/>
    </source>
</evidence>
<evidence type="ECO:0000256" key="14">
    <source>
        <dbReference type="ARBA" id="ARBA00023128"/>
    </source>
</evidence>
<keyword evidence="12 17" id="KW-0520">NAD</keyword>
<feature type="transmembrane region" description="Helical" evidence="17">
    <location>
        <begin position="249"/>
        <end position="271"/>
    </location>
</feature>
<feature type="transmembrane region" description="Helical" evidence="17">
    <location>
        <begin position="460"/>
        <end position="478"/>
    </location>
</feature>
<evidence type="ECO:0000256" key="4">
    <source>
        <dbReference type="ARBA" id="ARBA00021096"/>
    </source>
</evidence>
<dbReference type="InterPro" id="IPR010934">
    <property type="entry name" value="NADH_DH_su5_C"/>
</dbReference>
<feature type="domain" description="NADH:quinone oxidoreductase/Mrp antiporter transmembrane" evidence="18">
    <location>
        <begin position="111"/>
        <end position="396"/>
    </location>
</feature>
<geneLocation type="mitochondrion" evidence="21"/>
<evidence type="ECO:0000256" key="6">
    <source>
        <dbReference type="ARBA" id="ARBA00022660"/>
    </source>
</evidence>
<feature type="transmembrane region" description="Helical" evidence="17">
    <location>
        <begin position="431"/>
        <end position="454"/>
    </location>
</feature>
<dbReference type="InterPro" id="IPR003945">
    <property type="entry name" value="NU5C-like"/>
</dbReference>
<evidence type="ECO:0000256" key="12">
    <source>
        <dbReference type="ARBA" id="ARBA00023027"/>
    </source>
</evidence>
<feature type="transmembrane region" description="Helical" evidence="17">
    <location>
        <begin position="91"/>
        <end position="109"/>
    </location>
</feature>
<evidence type="ECO:0000256" key="10">
    <source>
        <dbReference type="ARBA" id="ARBA00022982"/>
    </source>
</evidence>
<keyword evidence="9" id="KW-1278">Translocase</keyword>
<keyword evidence="15 17" id="KW-0472">Membrane</keyword>
<keyword evidence="8" id="KW-0999">Mitochondrion inner membrane</keyword>
<dbReference type="PANTHER" id="PTHR42829">
    <property type="entry name" value="NADH-UBIQUINONE OXIDOREDUCTASE CHAIN 5"/>
    <property type="match status" value="1"/>
</dbReference>
<dbReference type="GO" id="GO:0015990">
    <property type="term" value="P:electron transport coupled proton transport"/>
    <property type="evidence" value="ECO:0007669"/>
    <property type="project" value="TreeGrafter"/>
</dbReference>
<sequence length="585" mass="66108">MKNSVLGSNCCMLISFSLFFFSFLMFMLGSNFIILCSSIYISWEIINLNSLSVEMSLLLDWMSLYFLGLVSLISGLVINYSGSYMAGEKSLFRFICLVFLFVMSMFFLIVSPNLISILLGWDGLGLVSYALVIYYQNVKSYNAGMVTALSNRIGDVMILISIGWMMNFGSWSFLYYLEWCMSGDYILVWVSFLIIVAGMTSSAQIPFSSWLPLAMAAPTPVSALVHSSTLVTAGVYLMIRFSYIFNSSIFSSFLFIVGSLTMFMAGLGANFEWDLKKIIALSTLSQLGLMMSTLGMGFVDLCFFHLLIHALFKAMLFMCAGYIIHVVKDNQDLRYMGGLGSHLPLLMVVFNIANMSLSGLPFLAGFYSKDLILEMCSMSMMNLVGYFLFYFSTGLTIMYSIRLFMMMIGGTVNLSGYHVVGDLDFLMMKNIVILGAFVLVGGNFMSWMLFSLPYCVELNFLYKVMSLIVIGLGGLMGYNLWSFSEMIFVNFYLNFKSYILFYFLGSMWFLPFISGYVVNNLVLCMGYYSIKLLDMGWSESIGGQGLFNVFVVSISSLFEKFQLNAYSLFLVVFIYMWILMIFYLI</sequence>
<reference evidence="21" key="1">
    <citation type="journal article" date="2017" name="Mol. Phylogenet. Evol.">
        <title>Mitochondrial phylogenomics and genome rearrangements in the barklice (Insecta: Psocodea).</title>
        <authorList>
            <person name="Yoshizawa K."/>
            <person name="Johnson K.P."/>
            <person name="Sweet A.D."/>
            <person name="Yao I."/>
            <person name="Ferreira R.L."/>
            <person name="Cameron S.L."/>
        </authorList>
    </citation>
    <scope>NUCLEOTIDE SEQUENCE</scope>
</reference>
<dbReference type="RefSeq" id="YP_009443907.1">
    <property type="nucleotide sequence ID" value="NC_036365.1"/>
</dbReference>
<dbReference type="GO" id="GO:0003954">
    <property type="term" value="F:NADH dehydrogenase activity"/>
    <property type="evidence" value="ECO:0007669"/>
    <property type="project" value="TreeGrafter"/>
</dbReference>
<organism evidence="21">
    <name type="scientific">Speleketor irwini</name>
    <dbReference type="NCBI Taxonomy" id="342007"/>
    <lineage>
        <taxon>Eukaryota</taxon>
        <taxon>Metazoa</taxon>
        <taxon>Ecdysozoa</taxon>
        <taxon>Arthropoda</taxon>
        <taxon>Hexapoda</taxon>
        <taxon>Insecta</taxon>
        <taxon>Pterygota</taxon>
        <taxon>Neoptera</taxon>
        <taxon>Paraneoptera</taxon>
        <taxon>Psocodea</taxon>
        <taxon>Trogiomorpha</taxon>
        <taxon>Prionoglaridetae</taxon>
        <taxon>Prionoglarididae</taxon>
        <taxon>Speleketor</taxon>
    </lineage>
</organism>
<dbReference type="Pfam" id="PF06455">
    <property type="entry name" value="NADH5_C"/>
    <property type="match status" value="1"/>
</dbReference>
<keyword evidence="11 17" id="KW-1133">Transmembrane helix</keyword>
<dbReference type="Pfam" id="PF00361">
    <property type="entry name" value="Proton_antipo_M"/>
    <property type="match status" value="1"/>
</dbReference>
<dbReference type="CTD" id="4540"/>
<dbReference type="GO" id="GO:0008137">
    <property type="term" value="F:NADH dehydrogenase (ubiquinone) activity"/>
    <property type="evidence" value="ECO:0007669"/>
    <property type="project" value="UniProtKB-EC"/>
</dbReference>
<proteinExistence type="inferred from homology"/>
<comment type="subcellular location">
    <subcellularLocation>
        <location evidence="2">Mitochondrion inner membrane</location>
        <topology evidence="2">Multi-pass membrane protein</topology>
    </subcellularLocation>
</comment>
<feature type="transmembrane region" description="Helical" evidence="17">
    <location>
        <begin position="115"/>
        <end position="135"/>
    </location>
</feature>
<evidence type="ECO:0000256" key="15">
    <source>
        <dbReference type="ARBA" id="ARBA00023136"/>
    </source>
</evidence>
<feature type="transmembrane region" description="Helical" evidence="17">
    <location>
        <begin position="540"/>
        <end position="558"/>
    </location>
</feature>
<feature type="transmembrane region" description="Helical" evidence="17">
    <location>
        <begin position="345"/>
        <end position="367"/>
    </location>
</feature>
<evidence type="ECO:0000256" key="5">
    <source>
        <dbReference type="ARBA" id="ARBA00022448"/>
    </source>
</evidence>
<comment type="function">
    <text evidence="17">Core subunit of the mitochondrial membrane respiratory chain NADH dehydrogenase (Complex I) which catalyzes electron transfer from NADH through the respiratory chain, using ubiquinone as an electron acceptor. Essential for the catalytic activity and assembly of complex I.</text>
</comment>
<dbReference type="InterPro" id="IPR001750">
    <property type="entry name" value="ND/Mrp_TM"/>
</dbReference>
<evidence type="ECO:0000256" key="13">
    <source>
        <dbReference type="ARBA" id="ARBA00023075"/>
    </source>
</evidence>
<keyword evidence="14 17" id="KW-0496">Mitochondrion</keyword>
<gene>
    <name evidence="21" type="primary">ND5</name>
</gene>
<comment type="catalytic activity">
    <reaction evidence="16 17">
        <text>a ubiquinone + NADH + 5 H(+)(in) = a ubiquinol + NAD(+) + 4 H(+)(out)</text>
        <dbReference type="Rhea" id="RHEA:29091"/>
        <dbReference type="Rhea" id="RHEA-COMP:9565"/>
        <dbReference type="Rhea" id="RHEA-COMP:9566"/>
        <dbReference type="ChEBI" id="CHEBI:15378"/>
        <dbReference type="ChEBI" id="CHEBI:16389"/>
        <dbReference type="ChEBI" id="CHEBI:17976"/>
        <dbReference type="ChEBI" id="CHEBI:57540"/>
        <dbReference type="ChEBI" id="CHEBI:57945"/>
        <dbReference type="EC" id="7.1.1.2"/>
    </reaction>
</comment>
<feature type="transmembrane region" description="Helical" evidence="17">
    <location>
        <begin position="156"/>
        <end position="174"/>
    </location>
</feature>
<evidence type="ECO:0000256" key="1">
    <source>
        <dbReference type="ARBA" id="ARBA00003257"/>
    </source>
</evidence>